<dbReference type="AlphaFoldDB" id="A0A367F9B1"/>
<keyword evidence="2" id="KW-1133">Transmembrane helix</keyword>
<organism evidence="3 4">
    <name type="scientific">Streptomyces diacarni</name>
    <dbReference type="NCBI Taxonomy" id="2800381"/>
    <lineage>
        <taxon>Bacteria</taxon>
        <taxon>Bacillati</taxon>
        <taxon>Actinomycetota</taxon>
        <taxon>Actinomycetes</taxon>
        <taxon>Kitasatosporales</taxon>
        <taxon>Streptomycetaceae</taxon>
        <taxon>Streptomyces</taxon>
    </lineage>
</organism>
<dbReference type="EMBL" id="QOIN01000030">
    <property type="protein sequence ID" value="RCG26966.1"/>
    <property type="molecule type" value="Genomic_DNA"/>
</dbReference>
<feature type="compositionally biased region" description="Polar residues" evidence="1">
    <location>
        <begin position="7"/>
        <end position="20"/>
    </location>
</feature>
<evidence type="ECO:0008006" key="5">
    <source>
        <dbReference type="Google" id="ProtNLM"/>
    </source>
</evidence>
<dbReference type="Proteomes" id="UP000252914">
    <property type="component" value="Unassembled WGS sequence"/>
</dbReference>
<evidence type="ECO:0000313" key="3">
    <source>
        <dbReference type="EMBL" id="RCG26966.1"/>
    </source>
</evidence>
<keyword evidence="4" id="KW-1185">Reference proteome</keyword>
<comment type="caution">
    <text evidence="3">The sequence shown here is derived from an EMBL/GenBank/DDBJ whole genome shotgun (WGS) entry which is preliminary data.</text>
</comment>
<dbReference type="RefSeq" id="WP_114020788.1">
    <property type="nucleotide sequence ID" value="NZ_QOIN01000030.1"/>
</dbReference>
<feature type="transmembrane region" description="Helical" evidence="2">
    <location>
        <begin position="145"/>
        <end position="168"/>
    </location>
</feature>
<feature type="transmembrane region" description="Helical" evidence="2">
    <location>
        <begin position="116"/>
        <end position="139"/>
    </location>
</feature>
<evidence type="ECO:0000256" key="1">
    <source>
        <dbReference type="SAM" id="MobiDB-lite"/>
    </source>
</evidence>
<keyword evidence="2" id="KW-0812">Transmembrane</keyword>
<feature type="transmembrane region" description="Helical" evidence="2">
    <location>
        <begin position="189"/>
        <end position="210"/>
    </location>
</feature>
<proteinExistence type="predicted"/>
<name>A0A367F9B1_9ACTN</name>
<feature type="region of interest" description="Disordered" evidence="1">
    <location>
        <begin position="1"/>
        <end position="106"/>
    </location>
</feature>
<protein>
    <recommendedName>
        <fullName evidence="5">Transmembrane protein</fullName>
    </recommendedName>
</protein>
<feature type="compositionally biased region" description="Acidic residues" evidence="1">
    <location>
        <begin position="83"/>
        <end position="94"/>
    </location>
</feature>
<reference evidence="3 4" key="1">
    <citation type="submission" date="2018-06" db="EMBL/GenBank/DDBJ databases">
        <title>Streptomyces reniochalinae sp. nov. and Streptomyces diacarnus sp. nov. from marine sponges.</title>
        <authorList>
            <person name="Li L."/>
        </authorList>
    </citation>
    <scope>NUCLEOTIDE SEQUENCE [LARGE SCALE GENOMIC DNA]</scope>
    <source>
        <strain evidence="3 4">LHW51701</strain>
    </source>
</reference>
<evidence type="ECO:0000256" key="2">
    <source>
        <dbReference type="SAM" id="Phobius"/>
    </source>
</evidence>
<sequence length="215" mass="22458">MVAGPRDNSSAADTGPSADSESFADTERPEGEPQAGPEWSSGVERPSGSGTPAGSAPESGADPGQDADEDDVALPERSADPDSVADPEREEPGEDPMATGPPVEPHELRPQRKLRLWQLAPIVILGALGSLMFAFPLAFEPGGSSGAVVSMLGFLLCGCAAGWGVMAARRVGHTWPGLPARGSGGRPDWRVVLCYAVVLCTLVVLAVWRIDRLRH</sequence>
<keyword evidence="2" id="KW-0472">Membrane</keyword>
<gene>
    <name evidence="3" type="ORF">DTL70_05900</name>
</gene>
<evidence type="ECO:0000313" key="4">
    <source>
        <dbReference type="Proteomes" id="UP000252914"/>
    </source>
</evidence>
<accession>A0A367F9B1</accession>